<dbReference type="Pfam" id="PF09344">
    <property type="entry name" value="Cas_CT1975"/>
    <property type="match status" value="1"/>
</dbReference>
<evidence type="ECO:0000313" key="2">
    <source>
        <dbReference type="Proteomes" id="UP000199128"/>
    </source>
</evidence>
<sequence length="376" mass="40089">MFIDVYAIQNVPPCNINRDDTGTPKTAIYGGALRARVSSQAWKRAMRESFPSMLGADELGVRTKKAVSLVADKITEVSPEMSERAMDYAEAVLKAAGVKVKESKRAGSDSGSPVTEYLLFISRSEIAKLADIAVNHFGAGEDPSSISKELKKEVSAAFHGTQALDIALFGRMLADSPDLNVDAAAQVAHAISVDKITQEYDFFTAIDDCVSEDNAGAAMIETNGFNSSTLYRYATVNVDSLLCQLGDVKAAACGARAFIEAFATSMPTGKQNSFANKTLPNALLVSIRNGGPINAVSAFEVPVRATADSSISHQAEEKLADSIRSFETSFGQSPKRAMWLATDGGGEQLRSYGEETDFVGMLAAVEDEVMAYGEGD</sequence>
<accession>A0A1H9N0W0</accession>
<dbReference type="InterPro" id="IPR010148">
    <property type="entry name" value="CRISPR-assoc_prot_CT1975"/>
</dbReference>
<reference evidence="2" key="1">
    <citation type="submission" date="2016-10" db="EMBL/GenBank/DDBJ databases">
        <authorList>
            <person name="Varghese N."/>
            <person name="Submissions S."/>
        </authorList>
    </citation>
    <scope>NUCLEOTIDE SEQUENCE [LARGE SCALE GENOMIC DNA]</scope>
    <source>
        <strain evidence="2">KHGC19</strain>
    </source>
</reference>
<dbReference type="EMBL" id="FOGP01000001">
    <property type="protein sequence ID" value="SER29538.1"/>
    <property type="molecule type" value="Genomic_DNA"/>
</dbReference>
<proteinExistence type="predicted"/>
<dbReference type="RefSeq" id="WP_091007326.1">
    <property type="nucleotide sequence ID" value="NZ_FOGP01000001.1"/>
</dbReference>
<protein>
    <submittedName>
        <fullName evidence="1">CRISPR system Cascade subunit CasC</fullName>
    </submittedName>
</protein>
<evidence type="ECO:0000313" key="1">
    <source>
        <dbReference type="EMBL" id="SER29538.1"/>
    </source>
</evidence>
<dbReference type="Proteomes" id="UP000199128">
    <property type="component" value="Unassembled WGS sequence"/>
</dbReference>
<name>A0A1H9N0W0_9ACTN</name>
<dbReference type="NCBIfam" id="TIGR01869">
    <property type="entry name" value="casC_Cse4"/>
    <property type="match status" value="1"/>
</dbReference>
<dbReference type="AlphaFoldDB" id="A0A1H9N0W0"/>
<organism evidence="1 2">
    <name type="scientific">Parafannyhessea umbonata</name>
    <dbReference type="NCBI Taxonomy" id="604330"/>
    <lineage>
        <taxon>Bacteria</taxon>
        <taxon>Bacillati</taxon>
        <taxon>Actinomycetota</taxon>
        <taxon>Coriobacteriia</taxon>
        <taxon>Coriobacteriales</taxon>
        <taxon>Atopobiaceae</taxon>
        <taxon>Parafannyhessea</taxon>
    </lineage>
</organism>
<gene>
    <name evidence="1" type="ORF">SAMN05216446_0093</name>
</gene>